<dbReference type="GO" id="GO:0003677">
    <property type="term" value="F:DNA binding"/>
    <property type="evidence" value="ECO:0007669"/>
    <property type="project" value="InterPro"/>
</dbReference>
<dbReference type="OrthoDB" id="9788159at2"/>
<dbReference type="InterPro" id="IPR052933">
    <property type="entry name" value="DNA_Protect_Modify"/>
</dbReference>
<dbReference type="EMBL" id="AYYP01000013">
    <property type="protein sequence ID" value="KRM65551.1"/>
    <property type="molecule type" value="Genomic_DNA"/>
</dbReference>
<keyword evidence="2" id="KW-0808">Transferase</keyword>
<dbReference type="SUPFAM" id="SSF53335">
    <property type="entry name" value="S-adenosyl-L-methionine-dependent methyltransferases"/>
    <property type="match status" value="1"/>
</dbReference>
<evidence type="ECO:0000313" key="2">
    <source>
        <dbReference type="EMBL" id="KRM65551.1"/>
    </source>
</evidence>
<proteinExistence type="predicted"/>
<dbReference type="PANTHER" id="PTHR41313">
    <property type="entry name" value="ADENINE-SPECIFIC METHYLTRANSFERASE"/>
    <property type="match status" value="1"/>
</dbReference>
<dbReference type="RefSeq" id="WP_056976145.1">
    <property type="nucleotide sequence ID" value="NZ_AYYP01000013.1"/>
</dbReference>
<comment type="caution">
    <text evidence="2">The sequence shown here is derived from an EMBL/GenBank/DDBJ whole genome shotgun (WGS) entry which is preliminary data.</text>
</comment>
<name>A0A0R2AFF3_9LACO</name>
<evidence type="ECO:0000259" key="1">
    <source>
        <dbReference type="Pfam" id="PF21106"/>
    </source>
</evidence>
<dbReference type="GO" id="GO:0032259">
    <property type="term" value="P:methylation"/>
    <property type="evidence" value="ECO:0007669"/>
    <property type="project" value="UniProtKB-KW"/>
</dbReference>
<protein>
    <submittedName>
        <fullName evidence="2">Adenine-specific methyltransferase</fullName>
    </submittedName>
</protein>
<dbReference type="PANTHER" id="PTHR41313:SF1">
    <property type="entry name" value="DNA METHYLASE ADENINE-SPECIFIC DOMAIN-CONTAINING PROTEIN"/>
    <property type="match status" value="1"/>
</dbReference>
<dbReference type="InterPro" id="IPR029063">
    <property type="entry name" value="SAM-dependent_MTases_sf"/>
</dbReference>
<dbReference type="AlphaFoldDB" id="A0A0R2AFF3"/>
<organism evidence="2 3">
    <name type="scientific">Ligilactobacillus agilis DSM 20509</name>
    <dbReference type="NCBI Taxonomy" id="1423718"/>
    <lineage>
        <taxon>Bacteria</taxon>
        <taxon>Bacillati</taxon>
        <taxon>Bacillota</taxon>
        <taxon>Bacilli</taxon>
        <taxon>Lactobacillales</taxon>
        <taxon>Lactobacillaceae</taxon>
        <taxon>Ligilactobacillus</taxon>
    </lineage>
</organism>
<dbReference type="InterPro" id="IPR016843">
    <property type="entry name" value="S-AdoMet-dep_Ade-MeTrfase_prd"/>
</dbReference>
<evidence type="ECO:0000313" key="3">
    <source>
        <dbReference type="Proteomes" id="UP000051008"/>
    </source>
</evidence>
<dbReference type="Gene3D" id="3.40.50.150">
    <property type="entry name" value="Vaccinia Virus protein VP39"/>
    <property type="match status" value="1"/>
</dbReference>
<feature type="domain" description="YtxK-like N-terminal helical" evidence="1">
    <location>
        <begin position="7"/>
        <end position="86"/>
    </location>
</feature>
<dbReference type="CDD" id="cd02440">
    <property type="entry name" value="AdoMet_MTases"/>
    <property type="match status" value="1"/>
</dbReference>
<gene>
    <name evidence="2" type="ORF">FC14_GL001343</name>
</gene>
<dbReference type="InterPro" id="IPR048375">
    <property type="entry name" value="YtxK-like_N"/>
</dbReference>
<dbReference type="GO" id="GO:0008170">
    <property type="term" value="F:N-methyltransferase activity"/>
    <property type="evidence" value="ECO:0007669"/>
    <property type="project" value="InterPro"/>
</dbReference>
<dbReference type="Gene3D" id="1.10.150.470">
    <property type="match status" value="1"/>
</dbReference>
<accession>A0A0R2AFF3</accession>
<sequence length="336" mass="37485">MGIEKIEQTFTSLKEAVALLQKELQVSYLDALIETGDNLLAKEVHVEDGLPTAEVKTRLEELYANAQLAGLTTEQQRQVMQLLLLQAYKQEKIQANHQMTPDTIGFLVEYLLEKVLPKKQGLALLDLTVGTGNLLTAILSKLNQNGWPKIQAYGVDNDDTLITLASMATQIEQISVDLFHQDALDGLLLPKVDVVVSDLPVGYYPLDERVTQFKTRAKKGHSYVHHLLIEQAVNQLKPAGFGIFVVPKGLFESPEAKGLLDYIQANAYLQGMLNLPQDLFASKRGQKAILLLQKHGSGAKQAKQILLGDFPSFKHKEQFQAFLGQIDQWERNSLMK</sequence>
<keyword evidence="3" id="KW-1185">Reference proteome</keyword>
<reference evidence="2 3" key="1">
    <citation type="journal article" date="2015" name="Genome Announc.">
        <title>Expanding the biotechnology potential of lactobacilli through comparative genomics of 213 strains and associated genera.</title>
        <authorList>
            <person name="Sun Z."/>
            <person name="Harris H.M."/>
            <person name="McCann A."/>
            <person name="Guo C."/>
            <person name="Argimon S."/>
            <person name="Zhang W."/>
            <person name="Yang X."/>
            <person name="Jeffery I.B."/>
            <person name="Cooney J.C."/>
            <person name="Kagawa T.F."/>
            <person name="Liu W."/>
            <person name="Song Y."/>
            <person name="Salvetti E."/>
            <person name="Wrobel A."/>
            <person name="Rasinkangas P."/>
            <person name="Parkhill J."/>
            <person name="Rea M.C."/>
            <person name="O'Sullivan O."/>
            <person name="Ritari J."/>
            <person name="Douillard F.P."/>
            <person name="Paul Ross R."/>
            <person name="Yang R."/>
            <person name="Briner A.E."/>
            <person name="Felis G.E."/>
            <person name="de Vos W.M."/>
            <person name="Barrangou R."/>
            <person name="Klaenhammer T.R."/>
            <person name="Caufield P.W."/>
            <person name="Cui Y."/>
            <person name="Zhang H."/>
            <person name="O'Toole P.W."/>
        </authorList>
    </citation>
    <scope>NUCLEOTIDE SEQUENCE [LARGE SCALE GENOMIC DNA]</scope>
    <source>
        <strain evidence="2 3">DSM 20509</strain>
    </source>
</reference>
<dbReference type="Pfam" id="PF21106">
    <property type="entry name" value="YtxK_like"/>
    <property type="match status" value="1"/>
</dbReference>
<keyword evidence="2" id="KW-0489">Methyltransferase</keyword>
<dbReference type="PATRIC" id="fig|1423718.3.peg.1404"/>
<dbReference type="PIRSF" id="PIRSF026567">
    <property type="entry name" value="Adenine_mtase_bact_prd"/>
    <property type="match status" value="1"/>
</dbReference>
<dbReference type="Proteomes" id="UP000051008">
    <property type="component" value="Unassembled WGS sequence"/>
</dbReference>